<dbReference type="InterPro" id="IPR034257">
    <property type="entry name" value="Acinus_RRM"/>
</dbReference>
<dbReference type="PANTHER" id="PTHR47031">
    <property type="entry name" value="SAP DNA-BINDING DOMAIN-CONTAINING PROTEIN"/>
    <property type="match status" value="1"/>
</dbReference>
<protein>
    <submittedName>
        <fullName evidence="3">3252_t:CDS:1</fullName>
    </submittedName>
</protein>
<feature type="compositionally biased region" description="Polar residues" evidence="1">
    <location>
        <begin position="1"/>
        <end position="10"/>
    </location>
</feature>
<dbReference type="Pfam" id="PF00076">
    <property type="entry name" value="RRM_1"/>
    <property type="match status" value="1"/>
</dbReference>
<dbReference type="CDD" id="cd12432">
    <property type="entry name" value="RRM_ACINU"/>
    <property type="match status" value="1"/>
</dbReference>
<sequence>MTDSGEPSETPSRRSNVELPTKRRRTLRSRGKTNQNVNEEVVTVDPPQVVEAEDRNNNQVEKDLIVTDESLPVSDKPENQVQDVDKKSLAGGDYGSYHLQLRDDDKTEQVGSPSTKEIDEKREIPPSKHEPTSTLYIKNFVRPFTVIMVRELLDRFGKVEFFWMNKIKSHCFVQYETVDSAAKARQTLWNVQWPHETVSMANGITINLLMVTALPVHN</sequence>
<feature type="domain" description="RRM" evidence="2">
    <location>
        <begin position="135"/>
        <end position="188"/>
    </location>
</feature>
<dbReference type="AlphaFoldDB" id="A0A9N8WES0"/>
<dbReference type="InterPro" id="IPR012677">
    <property type="entry name" value="Nucleotide-bd_a/b_plait_sf"/>
</dbReference>
<dbReference type="GO" id="GO:0003723">
    <property type="term" value="F:RNA binding"/>
    <property type="evidence" value="ECO:0007669"/>
    <property type="project" value="InterPro"/>
</dbReference>
<evidence type="ECO:0000256" key="1">
    <source>
        <dbReference type="SAM" id="MobiDB-lite"/>
    </source>
</evidence>
<gene>
    <name evidence="3" type="ORF">PBRASI_LOCUS1622</name>
</gene>
<feature type="compositionally biased region" description="Basic residues" evidence="1">
    <location>
        <begin position="22"/>
        <end position="31"/>
    </location>
</feature>
<dbReference type="OrthoDB" id="5348404at2759"/>
<proteinExistence type="predicted"/>
<dbReference type="InterPro" id="IPR035979">
    <property type="entry name" value="RBD_domain_sf"/>
</dbReference>
<evidence type="ECO:0000313" key="3">
    <source>
        <dbReference type="EMBL" id="CAG8481797.1"/>
    </source>
</evidence>
<feature type="compositionally biased region" description="Basic and acidic residues" evidence="1">
    <location>
        <begin position="52"/>
        <end position="65"/>
    </location>
</feature>
<dbReference type="EMBL" id="CAJVPI010000110">
    <property type="protein sequence ID" value="CAG8481797.1"/>
    <property type="molecule type" value="Genomic_DNA"/>
</dbReference>
<evidence type="ECO:0000313" key="4">
    <source>
        <dbReference type="Proteomes" id="UP000789739"/>
    </source>
</evidence>
<feature type="region of interest" description="Disordered" evidence="1">
    <location>
        <begin position="1"/>
        <end position="130"/>
    </location>
</feature>
<feature type="compositionally biased region" description="Basic and acidic residues" evidence="1">
    <location>
        <begin position="116"/>
        <end position="130"/>
    </location>
</feature>
<comment type="caution">
    <text evidence="3">The sequence shown here is derived from an EMBL/GenBank/DDBJ whole genome shotgun (WGS) entry which is preliminary data.</text>
</comment>
<keyword evidence="4" id="KW-1185">Reference proteome</keyword>
<dbReference type="SUPFAM" id="SSF54928">
    <property type="entry name" value="RNA-binding domain, RBD"/>
    <property type="match status" value="1"/>
</dbReference>
<name>A0A9N8WES0_9GLOM</name>
<organism evidence="3 4">
    <name type="scientific">Paraglomus brasilianum</name>
    <dbReference type="NCBI Taxonomy" id="144538"/>
    <lineage>
        <taxon>Eukaryota</taxon>
        <taxon>Fungi</taxon>
        <taxon>Fungi incertae sedis</taxon>
        <taxon>Mucoromycota</taxon>
        <taxon>Glomeromycotina</taxon>
        <taxon>Glomeromycetes</taxon>
        <taxon>Paraglomerales</taxon>
        <taxon>Paraglomeraceae</taxon>
        <taxon>Paraglomus</taxon>
    </lineage>
</organism>
<evidence type="ECO:0000259" key="2">
    <source>
        <dbReference type="Pfam" id="PF00076"/>
    </source>
</evidence>
<dbReference type="InterPro" id="IPR000504">
    <property type="entry name" value="RRM_dom"/>
</dbReference>
<dbReference type="Gene3D" id="3.30.70.330">
    <property type="match status" value="1"/>
</dbReference>
<accession>A0A9N8WES0</accession>
<reference evidence="3" key="1">
    <citation type="submission" date="2021-06" db="EMBL/GenBank/DDBJ databases">
        <authorList>
            <person name="Kallberg Y."/>
            <person name="Tangrot J."/>
            <person name="Rosling A."/>
        </authorList>
    </citation>
    <scope>NUCLEOTIDE SEQUENCE</scope>
    <source>
        <strain evidence="3">BR232B</strain>
    </source>
</reference>
<dbReference type="Proteomes" id="UP000789739">
    <property type="component" value="Unassembled WGS sequence"/>
</dbReference>
<feature type="compositionally biased region" description="Low complexity" evidence="1">
    <location>
        <begin position="33"/>
        <end position="44"/>
    </location>
</feature>
<feature type="compositionally biased region" description="Basic and acidic residues" evidence="1">
    <location>
        <begin position="75"/>
        <end position="88"/>
    </location>
</feature>
<dbReference type="PANTHER" id="PTHR47031:SF3">
    <property type="entry name" value="SAP DOMAIN-CONTAINING PROTEIN"/>
    <property type="match status" value="1"/>
</dbReference>